<dbReference type="InParanoid" id="A0A2J6TCZ5"/>
<keyword evidence="3" id="KW-1185">Reference proteome</keyword>
<dbReference type="PANTHER" id="PTHR33112">
    <property type="entry name" value="DOMAIN PROTEIN, PUTATIVE-RELATED"/>
    <property type="match status" value="1"/>
</dbReference>
<dbReference type="Proteomes" id="UP000235371">
    <property type="component" value="Unassembled WGS sequence"/>
</dbReference>
<protein>
    <recommendedName>
        <fullName evidence="1">Heterokaryon incompatibility domain-containing protein</fullName>
    </recommendedName>
</protein>
<sequence length="129" mass="14481">VEDTILGTLKLGYHYLWVDRYCIDQNDGHDKALQINQMDLIYQEAEITVIATVGDDPSFGLPGVTAFQPRVCPVQVNIGDLKLGAIVYPIKGSKVIEGSKLNSRDWTYQEAILSRRRLFFTEAGVIFDC</sequence>
<dbReference type="AlphaFoldDB" id="A0A2J6TCZ5"/>
<dbReference type="EMBL" id="KZ613787">
    <property type="protein sequence ID" value="PMD60891.1"/>
    <property type="molecule type" value="Genomic_DNA"/>
</dbReference>
<dbReference type="OrthoDB" id="5428863at2759"/>
<dbReference type="Pfam" id="PF06985">
    <property type="entry name" value="HET"/>
    <property type="match status" value="1"/>
</dbReference>
<feature type="non-terminal residue" evidence="2">
    <location>
        <position position="1"/>
    </location>
</feature>
<evidence type="ECO:0000313" key="3">
    <source>
        <dbReference type="Proteomes" id="UP000235371"/>
    </source>
</evidence>
<feature type="domain" description="Heterokaryon incompatibility" evidence="1">
    <location>
        <begin position="2"/>
        <end position="110"/>
    </location>
</feature>
<name>A0A2J6TCZ5_9HELO</name>
<gene>
    <name evidence="2" type="ORF">K444DRAFT_482537</name>
</gene>
<dbReference type="InterPro" id="IPR010730">
    <property type="entry name" value="HET"/>
</dbReference>
<dbReference type="GeneID" id="36581110"/>
<dbReference type="STRING" id="1095630.A0A2J6TCZ5"/>
<accession>A0A2J6TCZ5</accession>
<proteinExistence type="predicted"/>
<reference evidence="2 3" key="1">
    <citation type="submission" date="2016-04" db="EMBL/GenBank/DDBJ databases">
        <title>A degradative enzymes factory behind the ericoid mycorrhizal symbiosis.</title>
        <authorList>
            <consortium name="DOE Joint Genome Institute"/>
            <person name="Martino E."/>
            <person name="Morin E."/>
            <person name="Grelet G."/>
            <person name="Kuo A."/>
            <person name="Kohler A."/>
            <person name="Daghino S."/>
            <person name="Barry K."/>
            <person name="Choi C."/>
            <person name="Cichocki N."/>
            <person name="Clum A."/>
            <person name="Copeland A."/>
            <person name="Hainaut M."/>
            <person name="Haridas S."/>
            <person name="Labutti K."/>
            <person name="Lindquist E."/>
            <person name="Lipzen A."/>
            <person name="Khouja H.-R."/>
            <person name="Murat C."/>
            <person name="Ohm R."/>
            <person name="Olson A."/>
            <person name="Spatafora J."/>
            <person name="Veneault-Fourrey C."/>
            <person name="Henrissat B."/>
            <person name="Grigoriev I."/>
            <person name="Martin F."/>
            <person name="Perotto S."/>
        </authorList>
    </citation>
    <scope>NUCLEOTIDE SEQUENCE [LARGE SCALE GENOMIC DNA]</scope>
    <source>
        <strain evidence="2 3">E</strain>
    </source>
</reference>
<dbReference type="RefSeq" id="XP_024737795.1">
    <property type="nucleotide sequence ID" value="XM_024873030.1"/>
</dbReference>
<dbReference type="PANTHER" id="PTHR33112:SF1">
    <property type="entry name" value="HETEROKARYON INCOMPATIBILITY DOMAIN-CONTAINING PROTEIN"/>
    <property type="match status" value="1"/>
</dbReference>
<evidence type="ECO:0000313" key="2">
    <source>
        <dbReference type="EMBL" id="PMD60891.1"/>
    </source>
</evidence>
<organism evidence="2 3">
    <name type="scientific">Hyaloscypha bicolor E</name>
    <dbReference type="NCBI Taxonomy" id="1095630"/>
    <lineage>
        <taxon>Eukaryota</taxon>
        <taxon>Fungi</taxon>
        <taxon>Dikarya</taxon>
        <taxon>Ascomycota</taxon>
        <taxon>Pezizomycotina</taxon>
        <taxon>Leotiomycetes</taxon>
        <taxon>Helotiales</taxon>
        <taxon>Hyaloscyphaceae</taxon>
        <taxon>Hyaloscypha</taxon>
        <taxon>Hyaloscypha bicolor</taxon>
    </lineage>
</organism>
<feature type="non-terminal residue" evidence="2">
    <location>
        <position position="129"/>
    </location>
</feature>
<evidence type="ECO:0000259" key="1">
    <source>
        <dbReference type="Pfam" id="PF06985"/>
    </source>
</evidence>